<reference evidence="2" key="1">
    <citation type="journal article" date="2022" name="Mol. Ecol. Resour.">
        <title>The genomes of chicory, endive, great burdock and yacon provide insights into Asteraceae palaeo-polyploidization history and plant inulin production.</title>
        <authorList>
            <person name="Fan W."/>
            <person name="Wang S."/>
            <person name="Wang H."/>
            <person name="Wang A."/>
            <person name="Jiang F."/>
            <person name="Liu H."/>
            <person name="Zhao H."/>
            <person name="Xu D."/>
            <person name="Zhang Y."/>
        </authorList>
    </citation>
    <scope>NUCLEOTIDE SEQUENCE [LARGE SCALE GENOMIC DNA]</scope>
    <source>
        <strain evidence="2">cv. Yunnan</strain>
    </source>
</reference>
<dbReference type="Proteomes" id="UP001056120">
    <property type="component" value="Linkage Group LG11"/>
</dbReference>
<gene>
    <name evidence="1" type="ORF">L1987_33071</name>
</gene>
<protein>
    <submittedName>
        <fullName evidence="1">Uncharacterized protein</fullName>
    </submittedName>
</protein>
<evidence type="ECO:0000313" key="1">
    <source>
        <dbReference type="EMBL" id="KAI3797808.1"/>
    </source>
</evidence>
<evidence type="ECO:0000313" key="2">
    <source>
        <dbReference type="Proteomes" id="UP001056120"/>
    </source>
</evidence>
<proteinExistence type="predicted"/>
<sequence length="184" mass="20085">MSSANSGNAPLPPALPHEEKRIPQPPVPLQPVVSDDEDVQEELDEVSESKPEEESEEEPVGDAEGANSDTDSGETVSYPVIHGEDTSSEEVRPPTPSPPRSPCPVPLHSEWVKFMGLAHRRTACKTALPPKKRALPSPDTEPLPNRHFPPSKREIGKPFHPVRPREVGSMEQIRPPSIGTSEPQ</sequence>
<keyword evidence="2" id="KW-1185">Reference proteome</keyword>
<reference evidence="1 2" key="2">
    <citation type="journal article" date="2022" name="Mol. Ecol. Resour.">
        <title>The genomes of chicory, endive, great burdock and yacon provide insights into Asteraceae paleo-polyploidization history and plant inulin production.</title>
        <authorList>
            <person name="Fan W."/>
            <person name="Wang S."/>
            <person name="Wang H."/>
            <person name="Wang A."/>
            <person name="Jiang F."/>
            <person name="Liu H."/>
            <person name="Zhao H."/>
            <person name="Xu D."/>
            <person name="Zhang Y."/>
        </authorList>
    </citation>
    <scope>NUCLEOTIDE SEQUENCE [LARGE SCALE GENOMIC DNA]</scope>
    <source>
        <strain evidence="2">cv. Yunnan</strain>
        <tissue evidence="1">Leaves</tissue>
    </source>
</reference>
<accession>A0ACB9HR81</accession>
<dbReference type="EMBL" id="CM042028">
    <property type="protein sequence ID" value="KAI3797808.1"/>
    <property type="molecule type" value="Genomic_DNA"/>
</dbReference>
<organism evidence="1 2">
    <name type="scientific">Smallanthus sonchifolius</name>
    <dbReference type="NCBI Taxonomy" id="185202"/>
    <lineage>
        <taxon>Eukaryota</taxon>
        <taxon>Viridiplantae</taxon>
        <taxon>Streptophyta</taxon>
        <taxon>Embryophyta</taxon>
        <taxon>Tracheophyta</taxon>
        <taxon>Spermatophyta</taxon>
        <taxon>Magnoliopsida</taxon>
        <taxon>eudicotyledons</taxon>
        <taxon>Gunneridae</taxon>
        <taxon>Pentapetalae</taxon>
        <taxon>asterids</taxon>
        <taxon>campanulids</taxon>
        <taxon>Asterales</taxon>
        <taxon>Asteraceae</taxon>
        <taxon>Asteroideae</taxon>
        <taxon>Heliantheae alliance</taxon>
        <taxon>Millerieae</taxon>
        <taxon>Smallanthus</taxon>
    </lineage>
</organism>
<name>A0ACB9HR81_9ASTR</name>
<comment type="caution">
    <text evidence="1">The sequence shown here is derived from an EMBL/GenBank/DDBJ whole genome shotgun (WGS) entry which is preliminary data.</text>
</comment>